<evidence type="ECO:0000256" key="9">
    <source>
        <dbReference type="SAM" id="Phobius"/>
    </source>
</evidence>
<evidence type="ECO:0000313" key="11">
    <source>
        <dbReference type="EMBL" id="CEP22696.1"/>
    </source>
</evidence>
<name>A0A0H5C436_CYBJN</name>
<keyword evidence="5 9" id="KW-1133">Transmembrane helix</keyword>
<reference evidence="12" key="1">
    <citation type="journal article" date="2015" name="J. Biotechnol.">
        <title>The structure of the Cyberlindnera jadinii genome and its relation to Candida utilis analyzed by the occurrence of single nucleotide polymorphisms.</title>
        <authorList>
            <person name="Rupp O."/>
            <person name="Brinkrolf K."/>
            <person name="Buerth C."/>
            <person name="Kunigo M."/>
            <person name="Schneider J."/>
            <person name="Jaenicke S."/>
            <person name="Goesmann A."/>
            <person name="Puehler A."/>
            <person name="Jaeger K.-E."/>
            <person name="Ernst J.F."/>
        </authorList>
    </citation>
    <scope>NUCLEOTIDE SEQUENCE [LARGE SCALE GENOMIC DNA]</scope>
    <source>
        <strain evidence="12">ATCC 18201 / CBS 1600 / BCRC 20928 / JCM 3617 / NBRC 0987 / NRRL Y-1542</strain>
    </source>
</reference>
<feature type="domain" description="Major facilitator superfamily (MFS) profile" evidence="10">
    <location>
        <begin position="33"/>
        <end position="495"/>
    </location>
</feature>
<feature type="transmembrane region" description="Helical" evidence="9">
    <location>
        <begin position="296"/>
        <end position="318"/>
    </location>
</feature>
<dbReference type="InterPro" id="IPR050360">
    <property type="entry name" value="MFS_Sugar_Transporters"/>
</dbReference>
<comment type="subcellular location">
    <subcellularLocation>
        <location evidence="1">Membrane</location>
        <topology evidence="1">Multi-pass membrane protein</topology>
    </subcellularLocation>
</comment>
<comment type="similarity">
    <text evidence="2 7">Belongs to the major facilitator superfamily. Sugar transporter (TC 2.A.1.1) family.</text>
</comment>
<feature type="transmembrane region" description="Helical" evidence="9">
    <location>
        <begin position="364"/>
        <end position="384"/>
    </location>
</feature>
<evidence type="ECO:0000256" key="8">
    <source>
        <dbReference type="SAM" id="MobiDB-lite"/>
    </source>
</evidence>
<feature type="transmembrane region" description="Helical" evidence="9">
    <location>
        <begin position="29"/>
        <end position="46"/>
    </location>
</feature>
<feature type="transmembrane region" description="Helical" evidence="9">
    <location>
        <begin position="333"/>
        <end position="355"/>
    </location>
</feature>
<dbReference type="PROSITE" id="PS00217">
    <property type="entry name" value="SUGAR_TRANSPORT_2"/>
    <property type="match status" value="1"/>
</dbReference>
<dbReference type="InterPro" id="IPR020846">
    <property type="entry name" value="MFS_dom"/>
</dbReference>
<keyword evidence="6 9" id="KW-0472">Membrane</keyword>
<evidence type="ECO:0000256" key="6">
    <source>
        <dbReference type="ARBA" id="ARBA00023136"/>
    </source>
</evidence>
<dbReference type="InterPro" id="IPR005828">
    <property type="entry name" value="MFS_sugar_transport-like"/>
</dbReference>
<dbReference type="InterPro" id="IPR005829">
    <property type="entry name" value="Sugar_transporter_CS"/>
</dbReference>
<dbReference type="EMBL" id="CDQK01000003">
    <property type="protein sequence ID" value="CEP22696.1"/>
    <property type="molecule type" value="Genomic_DNA"/>
</dbReference>
<evidence type="ECO:0000256" key="4">
    <source>
        <dbReference type="ARBA" id="ARBA00022692"/>
    </source>
</evidence>
<evidence type="ECO:0000256" key="1">
    <source>
        <dbReference type="ARBA" id="ARBA00004141"/>
    </source>
</evidence>
<feature type="compositionally biased region" description="Basic and acidic residues" evidence="8">
    <location>
        <begin position="546"/>
        <end position="574"/>
    </location>
</feature>
<feature type="transmembrane region" description="Helical" evidence="9">
    <location>
        <begin position="471"/>
        <end position="491"/>
    </location>
</feature>
<feature type="transmembrane region" description="Helical" evidence="9">
    <location>
        <begin position="166"/>
        <end position="186"/>
    </location>
</feature>
<feature type="region of interest" description="Disordered" evidence="8">
    <location>
        <begin position="539"/>
        <end position="574"/>
    </location>
</feature>
<dbReference type="SUPFAM" id="SSF103473">
    <property type="entry name" value="MFS general substrate transporter"/>
    <property type="match status" value="1"/>
</dbReference>
<evidence type="ECO:0000256" key="5">
    <source>
        <dbReference type="ARBA" id="ARBA00022989"/>
    </source>
</evidence>
<dbReference type="GO" id="GO:0005351">
    <property type="term" value="F:carbohydrate:proton symporter activity"/>
    <property type="evidence" value="ECO:0007669"/>
    <property type="project" value="TreeGrafter"/>
</dbReference>
<evidence type="ECO:0000313" key="12">
    <source>
        <dbReference type="Proteomes" id="UP000038830"/>
    </source>
</evidence>
<keyword evidence="4 9" id="KW-0812">Transmembrane</keyword>
<feature type="transmembrane region" description="Helical" evidence="9">
    <location>
        <begin position="206"/>
        <end position="224"/>
    </location>
</feature>
<dbReference type="PROSITE" id="PS00216">
    <property type="entry name" value="SUGAR_TRANSPORT_1"/>
    <property type="match status" value="1"/>
</dbReference>
<protein>
    <submittedName>
        <fullName evidence="11">Qa-y protein</fullName>
    </submittedName>
</protein>
<evidence type="ECO:0000256" key="2">
    <source>
        <dbReference type="ARBA" id="ARBA00010992"/>
    </source>
</evidence>
<dbReference type="PANTHER" id="PTHR48022:SF8">
    <property type="entry name" value="MAJOR FACILITATOR SUPERFAMILY (MFS) PROFILE DOMAIN-CONTAINING PROTEIN-RELATED"/>
    <property type="match status" value="1"/>
</dbReference>
<gene>
    <name evidence="11" type="primary">qa-y</name>
    <name evidence="11" type="ORF">BN1211_3101</name>
</gene>
<dbReference type="GO" id="GO:0016020">
    <property type="term" value="C:membrane"/>
    <property type="evidence" value="ECO:0007669"/>
    <property type="project" value="UniProtKB-SubCell"/>
</dbReference>
<feature type="transmembrane region" description="Helical" evidence="9">
    <location>
        <begin position="433"/>
        <end position="451"/>
    </location>
</feature>
<dbReference type="Gene3D" id="1.20.1250.20">
    <property type="entry name" value="MFS general substrate transporter like domains"/>
    <property type="match status" value="1"/>
</dbReference>
<organism evidence="11 12">
    <name type="scientific">Cyberlindnera jadinii (strain ATCC 18201 / CBS 1600 / BCRC 20928 / JCM 3617 / NBRC 0987 / NRRL Y-1542)</name>
    <name type="common">Torula yeast</name>
    <name type="synonym">Candida utilis</name>
    <dbReference type="NCBI Taxonomy" id="983966"/>
    <lineage>
        <taxon>Eukaryota</taxon>
        <taxon>Fungi</taxon>
        <taxon>Dikarya</taxon>
        <taxon>Ascomycota</taxon>
        <taxon>Saccharomycotina</taxon>
        <taxon>Saccharomycetes</taxon>
        <taxon>Phaffomycetales</taxon>
        <taxon>Phaffomycetaceae</taxon>
        <taxon>Cyberlindnera</taxon>
    </lineage>
</organism>
<dbReference type="PANTHER" id="PTHR48022">
    <property type="entry name" value="PLASTIDIC GLUCOSE TRANSPORTER 4"/>
    <property type="match status" value="1"/>
</dbReference>
<dbReference type="InterPro" id="IPR003663">
    <property type="entry name" value="Sugar/inositol_transpt"/>
</dbReference>
<dbReference type="Proteomes" id="UP000038830">
    <property type="component" value="Unassembled WGS sequence"/>
</dbReference>
<evidence type="ECO:0000256" key="7">
    <source>
        <dbReference type="RuleBase" id="RU003346"/>
    </source>
</evidence>
<dbReference type="NCBIfam" id="TIGR00879">
    <property type="entry name" value="SP"/>
    <property type="match status" value="1"/>
</dbReference>
<keyword evidence="3 7" id="KW-0813">Transport</keyword>
<dbReference type="Pfam" id="PF00083">
    <property type="entry name" value="Sugar_tr"/>
    <property type="match status" value="1"/>
</dbReference>
<sequence>MSNIFSPVKRFFGKYYSTEGAPPEIFNRTLYIACFVFGILGCARGYDEGYIGGLVVKEPFIERFGLDNPDATAEQLADLASNITSMVLVGSIGGSLLAMVLVDRFGRIRTLQGVCIGWIIAVVIQITSQSVGQLHVGRLFEGFCVGQTVVIGPCYLSEISPKNIRGLTNCIFAGAVYVGSFLSNFINYGCAVNMDPDSDQQWIVPTAFKIVLAGLLFIGSLFCYESPRWLVKRGRVERSALMLSKIRHLPTDHAYVQSEIHDIQAQLALEEEARGKYTLLGIFKELFLVKSVRYRILLALTAQILGQWSFAGSITVYMPDLVGLVGVQGNDRLLYSCFLGVVKFTSAYISAFFIIDYFGRKRALYLGITVQLLSTLFFAIYMIIVPNGGEEGSTVSDSARRASYAALAALYMSGVGWTMGWNSIQYLINAEMLPLGVRNIGTAMIMAWHYIHQYSTTKAMPSMLITITPGGTFFMGSAMLLMGLFWAWFFLPEISGRSLESMEELFDLPWYLIGRKGAQLCPDRSDIAQLKDNDIVDAESKEDDIVERTESRDNSSTEHRETVDLEKAVASEKK</sequence>
<evidence type="ECO:0000259" key="10">
    <source>
        <dbReference type="PROSITE" id="PS50850"/>
    </source>
</evidence>
<dbReference type="AlphaFoldDB" id="A0A0H5C436"/>
<feature type="transmembrane region" description="Helical" evidence="9">
    <location>
        <begin position="404"/>
        <end position="421"/>
    </location>
</feature>
<evidence type="ECO:0000256" key="3">
    <source>
        <dbReference type="ARBA" id="ARBA00022448"/>
    </source>
</evidence>
<dbReference type="InterPro" id="IPR036259">
    <property type="entry name" value="MFS_trans_sf"/>
</dbReference>
<dbReference type="PROSITE" id="PS50850">
    <property type="entry name" value="MFS"/>
    <property type="match status" value="1"/>
</dbReference>
<feature type="transmembrane region" description="Helical" evidence="9">
    <location>
        <begin position="83"/>
        <end position="102"/>
    </location>
</feature>
<proteinExistence type="inferred from homology"/>
<accession>A0A0H5C436</accession>